<dbReference type="PANTHER" id="PTHR28152">
    <property type="entry name" value="HYDROXYACYL-THIOESTER DEHYDRATASE TYPE 2, MITOCHONDRIAL"/>
    <property type="match status" value="1"/>
</dbReference>
<name>A0ABV2DE44_9HYPH</name>
<dbReference type="PANTHER" id="PTHR28152:SF1">
    <property type="entry name" value="HYDROXYACYL-THIOESTER DEHYDRATASE TYPE 2, MITOCHONDRIAL"/>
    <property type="match status" value="1"/>
</dbReference>
<dbReference type="Proteomes" id="UP001548832">
    <property type="component" value="Unassembled WGS sequence"/>
</dbReference>
<dbReference type="EMBL" id="JBEWSZ010000001">
    <property type="protein sequence ID" value="MET2828301.1"/>
    <property type="molecule type" value="Genomic_DNA"/>
</dbReference>
<evidence type="ECO:0000313" key="3">
    <source>
        <dbReference type="Proteomes" id="UP001548832"/>
    </source>
</evidence>
<dbReference type="Gene3D" id="3.10.129.10">
    <property type="entry name" value="Hotdog Thioesterase"/>
    <property type="match status" value="1"/>
</dbReference>
<evidence type="ECO:0000313" key="2">
    <source>
        <dbReference type="EMBL" id="MET2828301.1"/>
    </source>
</evidence>
<sequence length="287" mass="31615">MDATEQKPFAEWIGRQSESIDVISERLVESFRAIFEPHLAPLPADTAPLGIHWCLSPAIARMDQLGADGHPAKNLFLPPVPLPRRMWAGGELQVHDHLRVDDKVRRVSTIQDIVRKQGRSGELWFVAVGHAYHSDRGLALSERHDIVYREAVVPGNSIAPNTSPAEPTTIRPARQVWSVVPSSTLLFRYSAITFNGHRIHYDLPYATQAEGYEGLVVHGPIQATLLLNLAATQGAGIPMTFRYRGIAPAIVDRELTVRAGIDGQRLWTQGGSGAVHMEADIDRAPAQ</sequence>
<keyword evidence="3" id="KW-1185">Reference proteome</keyword>
<dbReference type="InterPro" id="IPR039569">
    <property type="entry name" value="FAS1-like_DH_region"/>
</dbReference>
<comment type="caution">
    <text evidence="2">The sequence shown here is derived from an EMBL/GenBank/DDBJ whole genome shotgun (WGS) entry which is preliminary data.</text>
</comment>
<evidence type="ECO:0000259" key="1">
    <source>
        <dbReference type="Pfam" id="PF13452"/>
    </source>
</evidence>
<dbReference type="InterPro" id="IPR029069">
    <property type="entry name" value="HotDog_dom_sf"/>
</dbReference>
<accession>A0ABV2DE44</accession>
<feature type="domain" description="FAS1-like dehydratase" evidence="1">
    <location>
        <begin position="13"/>
        <end position="138"/>
    </location>
</feature>
<dbReference type="Pfam" id="PF13452">
    <property type="entry name" value="FAS1_DH_region"/>
    <property type="match status" value="1"/>
</dbReference>
<proteinExistence type="predicted"/>
<gene>
    <name evidence="2" type="ORF">ABVQ20_15065</name>
</gene>
<dbReference type="SUPFAM" id="SSF54637">
    <property type="entry name" value="Thioesterase/thiol ester dehydrase-isomerase"/>
    <property type="match status" value="1"/>
</dbReference>
<reference evidence="2 3" key="1">
    <citation type="submission" date="2024-06" db="EMBL/GenBank/DDBJ databases">
        <authorList>
            <person name="Kim D.-U."/>
        </authorList>
    </citation>
    <scope>NUCLEOTIDE SEQUENCE [LARGE SCALE GENOMIC DNA]</scope>
    <source>
        <strain evidence="2 3">KACC15460</strain>
    </source>
</reference>
<dbReference type="RefSeq" id="WP_354460308.1">
    <property type="nucleotide sequence ID" value="NZ_JBEWSZ010000001.1"/>
</dbReference>
<organism evidence="2 3">
    <name type="scientific">Mesorhizobium shangrilense</name>
    <dbReference type="NCBI Taxonomy" id="460060"/>
    <lineage>
        <taxon>Bacteria</taxon>
        <taxon>Pseudomonadati</taxon>
        <taxon>Pseudomonadota</taxon>
        <taxon>Alphaproteobacteria</taxon>
        <taxon>Hyphomicrobiales</taxon>
        <taxon>Phyllobacteriaceae</taxon>
        <taxon>Mesorhizobium</taxon>
    </lineage>
</organism>
<protein>
    <submittedName>
        <fullName evidence="2">MaoC family dehydratase N-terminal domain-containing protein</fullName>
    </submittedName>
</protein>
<dbReference type="InterPro" id="IPR052741">
    <property type="entry name" value="Mitochondrial_HTD2"/>
</dbReference>